<dbReference type="Proteomes" id="UP001162480">
    <property type="component" value="Chromosome 20"/>
</dbReference>
<feature type="compositionally biased region" description="Polar residues" evidence="1">
    <location>
        <begin position="56"/>
        <end position="70"/>
    </location>
</feature>
<accession>A0AA36BN93</accession>
<proteinExistence type="predicted"/>
<protein>
    <submittedName>
        <fullName evidence="2">Uncharacterized protein</fullName>
    </submittedName>
</protein>
<feature type="compositionally biased region" description="Basic and acidic residues" evidence="1">
    <location>
        <begin position="17"/>
        <end position="30"/>
    </location>
</feature>
<sequence>MNTRRCRQVKKRRCRQEKRGAVAEEKEAASPKKMIGKAGSQHKAQRKGANIASDFAPSNSASSQNFEGGT</sequence>
<evidence type="ECO:0000313" key="2">
    <source>
        <dbReference type="EMBL" id="CAI9737515.1"/>
    </source>
</evidence>
<reference evidence="2" key="1">
    <citation type="submission" date="2023-08" db="EMBL/GenBank/DDBJ databases">
        <authorList>
            <person name="Alioto T."/>
            <person name="Alioto T."/>
            <person name="Gomez Garrido J."/>
        </authorList>
    </citation>
    <scope>NUCLEOTIDE SEQUENCE</scope>
</reference>
<dbReference type="EMBL" id="OX597833">
    <property type="protein sequence ID" value="CAI9737515.1"/>
    <property type="molecule type" value="Genomic_DNA"/>
</dbReference>
<keyword evidence="3" id="KW-1185">Reference proteome</keyword>
<feature type="region of interest" description="Disordered" evidence="1">
    <location>
        <begin position="1"/>
        <end position="70"/>
    </location>
</feature>
<name>A0AA36BN93_OCTVU</name>
<feature type="compositionally biased region" description="Basic residues" evidence="1">
    <location>
        <begin position="1"/>
        <end position="16"/>
    </location>
</feature>
<organism evidence="2 3">
    <name type="scientific">Octopus vulgaris</name>
    <name type="common">Common octopus</name>
    <dbReference type="NCBI Taxonomy" id="6645"/>
    <lineage>
        <taxon>Eukaryota</taxon>
        <taxon>Metazoa</taxon>
        <taxon>Spiralia</taxon>
        <taxon>Lophotrochozoa</taxon>
        <taxon>Mollusca</taxon>
        <taxon>Cephalopoda</taxon>
        <taxon>Coleoidea</taxon>
        <taxon>Octopodiformes</taxon>
        <taxon>Octopoda</taxon>
        <taxon>Incirrata</taxon>
        <taxon>Octopodidae</taxon>
        <taxon>Octopus</taxon>
    </lineage>
</organism>
<gene>
    <name evidence="2" type="ORF">OCTVUL_1B002450</name>
</gene>
<evidence type="ECO:0000313" key="3">
    <source>
        <dbReference type="Proteomes" id="UP001162480"/>
    </source>
</evidence>
<dbReference type="AlphaFoldDB" id="A0AA36BN93"/>
<evidence type="ECO:0000256" key="1">
    <source>
        <dbReference type="SAM" id="MobiDB-lite"/>
    </source>
</evidence>